<reference evidence="3" key="1">
    <citation type="submission" date="2016-11" db="UniProtKB">
        <authorList>
            <consortium name="WormBaseParasite"/>
        </authorList>
    </citation>
    <scope>IDENTIFICATION</scope>
</reference>
<name>A0A1I7YI33_9BILA</name>
<feature type="compositionally biased region" description="Polar residues" evidence="1">
    <location>
        <begin position="1"/>
        <end position="16"/>
    </location>
</feature>
<accession>A0A1I7YI33</accession>
<feature type="compositionally biased region" description="Basic and acidic residues" evidence="1">
    <location>
        <begin position="21"/>
        <end position="30"/>
    </location>
</feature>
<proteinExistence type="predicted"/>
<keyword evidence="2" id="KW-1185">Reference proteome</keyword>
<sequence length="100" mass="11275">MKQVAPNMSITSTNGSRKTRKDNEREKEKESDETDPTVFEEISTPIRPASRKHGCEDEGAKMIHAPTPPTDDTPKFIDSDLKKEQLGNRTLRMISPKPSH</sequence>
<evidence type="ECO:0000313" key="2">
    <source>
        <dbReference type="Proteomes" id="UP000095287"/>
    </source>
</evidence>
<feature type="region of interest" description="Disordered" evidence="1">
    <location>
        <begin position="1"/>
        <end position="77"/>
    </location>
</feature>
<dbReference type="WBParaSite" id="L893_g16533.t1">
    <property type="protein sequence ID" value="L893_g16533.t1"/>
    <property type="gene ID" value="L893_g16533"/>
</dbReference>
<organism evidence="2 3">
    <name type="scientific">Steinernema glaseri</name>
    <dbReference type="NCBI Taxonomy" id="37863"/>
    <lineage>
        <taxon>Eukaryota</taxon>
        <taxon>Metazoa</taxon>
        <taxon>Ecdysozoa</taxon>
        <taxon>Nematoda</taxon>
        <taxon>Chromadorea</taxon>
        <taxon>Rhabditida</taxon>
        <taxon>Tylenchina</taxon>
        <taxon>Panagrolaimomorpha</taxon>
        <taxon>Strongyloidoidea</taxon>
        <taxon>Steinernematidae</taxon>
        <taxon>Steinernema</taxon>
    </lineage>
</organism>
<evidence type="ECO:0000256" key="1">
    <source>
        <dbReference type="SAM" id="MobiDB-lite"/>
    </source>
</evidence>
<dbReference type="AlphaFoldDB" id="A0A1I7YI33"/>
<dbReference type="Proteomes" id="UP000095287">
    <property type="component" value="Unplaced"/>
</dbReference>
<evidence type="ECO:0000313" key="3">
    <source>
        <dbReference type="WBParaSite" id="L893_g16533.t1"/>
    </source>
</evidence>
<protein>
    <submittedName>
        <fullName evidence="3">Uncharacterized protein</fullName>
    </submittedName>
</protein>